<sequence>MGRDRSLIRNAFEEGAVIDTEEDITHGLDKTRPRKELEKKLKMVKQKFKYGLRKIL</sequence>
<dbReference type="AlphaFoldDB" id="A0AA96CUH1"/>
<reference evidence="1" key="1">
    <citation type="submission" date="2023-09" db="EMBL/GenBank/DDBJ databases">
        <title>Arcobacter tbilisiensis sp. nov. isolated from chicken meat in Tbilisi, Georgia.</title>
        <authorList>
            <person name="Matthias R."/>
            <person name="Zautner A.E."/>
        </authorList>
    </citation>
    <scope>NUCLEOTIDE SEQUENCE</scope>
    <source>
        <strain evidence="1">LEO 107</strain>
    </source>
</reference>
<accession>A0AA96CUH1</accession>
<organism evidence="1">
    <name type="scientific">Arcobacter sp. AZ-2023</name>
    <dbReference type="NCBI Taxonomy" id="3074453"/>
    <lineage>
        <taxon>Bacteria</taxon>
        <taxon>Pseudomonadati</taxon>
        <taxon>Campylobacterota</taxon>
        <taxon>Epsilonproteobacteria</taxon>
        <taxon>Campylobacterales</taxon>
        <taxon>Arcobacteraceae</taxon>
        <taxon>Arcobacter</taxon>
    </lineage>
</organism>
<proteinExistence type="predicted"/>
<name>A0AA96CUH1_9BACT</name>
<evidence type="ECO:0000313" key="1">
    <source>
        <dbReference type="EMBL" id="WNL16087.1"/>
    </source>
</evidence>
<gene>
    <name evidence="1" type="ORF">RJG54_07605</name>
</gene>
<dbReference type="EMBL" id="CP134846">
    <property type="protein sequence ID" value="WNL16087.1"/>
    <property type="molecule type" value="Genomic_DNA"/>
</dbReference>
<protein>
    <submittedName>
        <fullName evidence="1">Uncharacterized protein</fullName>
    </submittedName>
</protein>